<organism evidence="9 10">
    <name type="scientific">Martelella endophytica</name>
    <dbReference type="NCBI Taxonomy" id="1486262"/>
    <lineage>
        <taxon>Bacteria</taxon>
        <taxon>Pseudomonadati</taxon>
        <taxon>Pseudomonadota</taxon>
        <taxon>Alphaproteobacteria</taxon>
        <taxon>Hyphomicrobiales</taxon>
        <taxon>Aurantimonadaceae</taxon>
        <taxon>Martelella</taxon>
    </lineage>
</organism>
<dbReference type="STRING" id="1486262.TM49_13315"/>
<dbReference type="Pfam" id="PF00990">
    <property type="entry name" value="GGDEF"/>
    <property type="match status" value="1"/>
</dbReference>
<dbReference type="GO" id="GO:0052621">
    <property type="term" value="F:diguanylate cyclase activity"/>
    <property type="evidence" value="ECO:0007669"/>
    <property type="project" value="UniProtKB-EC"/>
</dbReference>
<dbReference type="Pfam" id="PF07694">
    <property type="entry name" value="5TM-5TMR_LYT"/>
    <property type="match status" value="1"/>
</dbReference>
<dbReference type="PROSITE" id="PS50887">
    <property type="entry name" value="GGDEF"/>
    <property type="match status" value="1"/>
</dbReference>
<dbReference type="HOGENOM" id="CLU_000445_11_1_5"/>
<keyword evidence="3" id="KW-1003">Cell membrane</keyword>
<sequence>MMAENFTIIVALLEKIGIAALIVLAYRMIRHSRRDLLWTGPAVGIIFAFGAAITMIDPVVISPGVIVDIRTIMVALAALFGGIWAAVIASAATIALRIFIGGAGVVPGVVSILIAAVVSLVYARVTGGRRDLLGLTILGGLISLNFLAILLLPREALVASGFSTMPALFARNLFGTVVLGHLLAMEDSREAEFARFKREAERDPLTGLSNRRVLDMLEHDKSKRVGSYFSIILFDIDQFKRLNDTYGHDFGDRVLAEVAAIIANRMRGGDLVVRYGGEEICVVVAESLARNTIRVAEDIRQQIESADFEVNGRHVTVTVSAGVAESSAGMPSVYNVLRKADEALYEAKGAGRNNVQLYGARDHLPDAGM</sequence>
<evidence type="ECO:0000256" key="1">
    <source>
        <dbReference type="ARBA" id="ARBA00004651"/>
    </source>
</evidence>
<gene>
    <name evidence="9" type="ORF">TM49_13315</name>
</gene>
<evidence type="ECO:0000256" key="5">
    <source>
        <dbReference type="ARBA" id="ARBA00022989"/>
    </source>
</evidence>
<dbReference type="GO" id="GO:0043709">
    <property type="term" value="P:cell adhesion involved in single-species biofilm formation"/>
    <property type="evidence" value="ECO:0007669"/>
    <property type="project" value="TreeGrafter"/>
</dbReference>
<feature type="domain" description="GGDEF" evidence="8">
    <location>
        <begin position="227"/>
        <end position="360"/>
    </location>
</feature>
<dbReference type="InterPro" id="IPR043128">
    <property type="entry name" value="Rev_trsase/Diguanyl_cyclase"/>
</dbReference>
<name>A0A0D5LQP5_MAREN</name>
<evidence type="ECO:0000256" key="2">
    <source>
        <dbReference type="ARBA" id="ARBA00012528"/>
    </source>
</evidence>
<dbReference type="GO" id="GO:0005886">
    <property type="term" value="C:plasma membrane"/>
    <property type="evidence" value="ECO:0007669"/>
    <property type="project" value="UniProtKB-SubCell"/>
</dbReference>
<dbReference type="Proteomes" id="UP000032611">
    <property type="component" value="Chromosome"/>
</dbReference>
<protein>
    <recommendedName>
        <fullName evidence="2">diguanylate cyclase</fullName>
        <ecNumber evidence="2">2.7.7.65</ecNumber>
    </recommendedName>
</protein>
<keyword evidence="6 7" id="KW-0472">Membrane</keyword>
<dbReference type="InterPro" id="IPR029787">
    <property type="entry name" value="Nucleotide_cyclase"/>
</dbReference>
<dbReference type="KEGG" id="mey:TM49_13315"/>
<reference evidence="9 10" key="1">
    <citation type="journal article" date="2015" name="Genome Announc.">
        <title>Complete genome sequence of Martelella endophytica YC6887, which has antifungal activity associated with a halophyte.</title>
        <authorList>
            <person name="Khan A."/>
            <person name="Khan H."/>
            <person name="Chung E.J."/>
            <person name="Hossain M.T."/>
            <person name="Chung Y.R."/>
        </authorList>
    </citation>
    <scope>NUCLEOTIDE SEQUENCE [LARGE SCALE GENOMIC DNA]</scope>
    <source>
        <strain evidence="9">YC6887</strain>
    </source>
</reference>
<dbReference type="CDD" id="cd01949">
    <property type="entry name" value="GGDEF"/>
    <property type="match status" value="1"/>
</dbReference>
<dbReference type="InterPro" id="IPR050469">
    <property type="entry name" value="Diguanylate_Cyclase"/>
</dbReference>
<dbReference type="PATRIC" id="fig|1486262.3.peg.2752"/>
<dbReference type="EC" id="2.7.7.65" evidence="2"/>
<dbReference type="SMART" id="SM00267">
    <property type="entry name" value="GGDEF"/>
    <property type="match status" value="1"/>
</dbReference>
<dbReference type="EMBL" id="CP010803">
    <property type="protein sequence ID" value="AJY46431.1"/>
    <property type="molecule type" value="Genomic_DNA"/>
</dbReference>
<dbReference type="SUPFAM" id="SSF55073">
    <property type="entry name" value="Nucleotide cyclase"/>
    <property type="match status" value="1"/>
</dbReference>
<feature type="transmembrane region" description="Helical" evidence="7">
    <location>
        <begin position="72"/>
        <end position="99"/>
    </location>
</feature>
<dbReference type="Gene3D" id="3.30.70.270">
    <property type="match status" value="1"/>
</dbReference>
<dbReference type="AlphaFoldDB" id="A0A0D5LQP5"/>
<proteinExistence type="predicted"/>
<keyword evidence="5 7" id="KW-1133">Transmembrane helix</keyword>
<dbReference type="NCBIfam" id="TIGR00254">
    <property type="entry name" value="GGDEF"/>
    <property type="match status" value="1"/>
</dbReference>
<dbReference type="InterPro" id="IPR011620">
    <property type="entry name" value="Sig_transdc_His_kinase_LytS_TM"/>
</dbReference>
<evidence type="ECO:0000256" key="7">
    <source>
        <dbReference type="SAM" id="Phobius"/>
    </source>
</evidence>
<keyword evidence="10" id="KW-1185">Reference proteome</keyword>
<evidence type="ECO:0000256" key="6">
    <source>
        <dbReference type="ARBA" id="ARBA00023136"/>
    </source>
</evidence>
<evidence type="ECO:0000313" key="9">
    <source>
        <dbReference type="EMBL" id="AJY46431.1"/>
    </source>
</evidence>
<evidence type="ECO:0000259" key="8">
    <source>
        <dbReference type="PROSITE" id="PS50887"/>
    </source>
</evidence>
<comment type="subcellular location">
    <subcellularLocation>
        <location evidence="1">Cell membrane</location>
        <topology evidence="1">Multi-pass membrane protein</topology>
    </subcellularLocation>
</comment>
<feature type="transmembrane region" description="Helical" evidence="7">
    <location>
        <begin position="132"/>
        <end position="152"/>
    </location>
</feature>
<keyword evidence="4 7" id="KW-0812">Transmembrane</keyword>
<accession>A0A0D5LQP5</accession>
<feature type="transmembrane region" description="Helical" evidence="7">
    <location>
        <begin position="105"/>
        <end position="125"/>
    </location>
</feature>
<evidence type="ECO:0000256" key="4">
    <source>
        <dbReference type="ARBA" id="ARBA00022692"/>
    </source>
</evidence>
<dbReference type="GO" id="GO:1902201">
    <property type="term" value="P:negative regulation of bacterial-type flagellum-dependent cell motility"/>
    <property type="evidence" value="ECO:0007669"/>
    <property type="project" value="TreeGrafter"/>
</dbReference>
<dbReference type="GO" id="GO:0000155">
    <property type="term" value="F:phosphorelay sensor kinase activity"/>
    <property type="evidence" value="ECO:0007669"/>
    <property type="project" value="InterPro"/>
</dbReference>
<dbReference type="FunFam" id="3.30.70.270:FF:000001">
    <property type="entry name" value="Diguanylate cyclase domain protein"/>
    <property type="match status" value="1"/>
</dbReference>
<dbReference type="GO" id="GO:0071555">
    <property type="term" value="P:cell wall organization"/>
    <property type="evidence" value="ECO:0007669"/>
    <property type="project" value="InterPro"/>
</dbReference>
<dbReference type="InterPro" id="IPR000160">
    <property type="entry name" value="GGDEF_dom"/>
</dbReference>
<evidence type="ECO:0000256" key="3">
    <source>
        <dbReference type="ARBA" id="ARBA00022475"/>
    </source>
</evidence>
<feature type="transmembrane region" description="Helical" evidence="7">
    <location>
        <begin position="7"/>
        <end position="29"/>
    </location>
</feature>
<feature type="transmembrane region" description="Helical" evidence="7">
    <location>
        <begin position="41"/>
        <end position="60"/>
    </location>
</feature>
<dbReference type="PANTHER" id="PTHR45138:SF24">
    <property type="entry name" value="DIGUANYLATE CYCLASE DGCC-RELATED"/>
    <property type="match status" value="1"/>
</dbReference>
<dbReference type="PANTHER" id="PTHR45138">
    <property type="entry name" value="REGULATORY COMPONENTS OF SENSORY TRANSDUCTION SYSTEM"/>
    <property type="match status" value="1"/>
</dbReference>
<evidence type="ECO:0000313" key="10">
    <source>
        <dbReference type="Proteomes" id="UP000032611"/>
    </source>
</evidence>